<feature type="region of interest" description="Disordered" evidence="1">
    <location>
        <begin position="242"/>
        <end position="332"/>
    </location>
</feature>
<evidence type="ECO:0008006" key="3">
    <source>
        <dbReference type="Google" id="ProtNLM"/>
    </source>
</evidence>
<protein>
    <recommendedName>
        <fullName evidence="3">Histone deacetylase 14</fullName>
    </recommendedName>
</protein>
<organism evidence="2">
    <name type="scientific">Tanacetum cinerariifolium</name>
    <name type="common">Dalmatian daisy</name>
    <name type="synonym">Chrysanthemum cinerariifolium</name>
    <dbReference type="NCBI Taxonomy" id="118510"/>
    <lineage>
        <taxon>Eukaryota</taxon>
        <taxon>Viridiplantae</taxon>
        <taxon>Streptophyta</taxon>
        <taxon>Embryophyta</taxon>
        <taxon>Tracheophyta</taxon>
        <taxon>Spermatophyta</taxon>
        <taxon>Magnoliopsida</taxon>
        <taxon>eudicotyledons</taxon>
        <taxon>Gunneridae</taxon>
        <taxon>Pentapetalae</taxon>
        <taxon>asterids</taxon>
        <taxon>campanulids</taxon>
        <taxon>Asterales</taxon>
        <taxon>Asteraceae</taxon>
        <taxon>Asteroideae</taxon>
        <taxon>Anthemideae</taxon>
        <taxon>Anthemidinae</taxon>
        <taxon>Tanacetum</taxon>
    </lineage>
</organism>
<proteinExistence type="predicted"/>
<name>A0A6L2LIG6_TANCI</name>
<gene>
    <name evidence="2" type="ORF">Tci_031943</name>
</gene>
<evidence type="ECO:0000256" key="1">
    <source>
        <dbReference type="SAM" id="MobiDB-lite"/>
    </source>
</evidence>
<dbReference type="AlphaFoldDB" id="A0A6L2LIG6"/>
<feature type="compositionally biased region" description="Basic and acidic residues" evidence="1">
    <location>
        <begin position="294"/>
        <end position="311"/>
    </location>
</feature>
<feature type="compositionally biased region" description="Polar residues" evidence="1">
    <location>
        <begin position="242"/>
        <end position="265"/>
    </location>
</feature>
<sequence>MADENVPAPAPTRSDNQILPFASWLTIRKSNSNLDLHKKQKNQIFQISVDIIHNTNFFMAFTASASRAILSMINQCLTGKTSGHDRPSYPVLHMPWGRIHNIHQRSTSLFHLAEEDLRLGNLKFIPKGKVDEVFRMPIPNEMISNNIKNVPYYNAYLEMVAKHDKKVAAKKKGKKKTESANGVAIREPIAEATRLLPMVEGKGKAIAIEEQVAHSLLALHTPKRKSTTDQFVLQRRTLVTEEVSTGPSAQAQDDKSINSFRNSPSPVDAETEIGDASEKTYSGGDTEILQFDEEQGKDVDDQVNLKEKTNELDQIQAGSDPGRTPESQPPPE</sequence>
<evidence type="ECO:0000313" key="2">
    <source>
        <dbReference type="EMBL" id="GEU59965.1"/>
    </source>
</evidence>
<reference evidence="2" key="1">
    <citation type="journal article" date="2019" name="Sci. Rep.">
        <title>Draft genome of Tanacetum cinerariifolium, the natural source of mosquito coil.</title>
        <authorList>
            <person name="Yamashiro T."/>
            <person name="Shiraishi A."/>
            <person name="Satake H."/>
            <person name="Nakayama K."/>
        </authorList>
    </citation>
    <scope>NUCLEOTIDE SEQUENCE</scope>
</reference>
<accession>A0A6L2LIG6</accession>
<dbReference type="EMBL" id="BKCJ010004260">
    <property type="protein sequence ID" value="GEU59965.1"/>
    <property type="molecule type" value="Genomic_DNA"/>
</dbReference>
<comment type="caution">
    <text evidence="2">The sequence shown here is derived from an EMBL/GenBank/DDBJ whole genome shotgun (WGS) entry which is preliminary data.</text>
</comment>